<dbReference type="InterPro" id="IPR055231">
    <property type="entry name" value="2AA_helical"/>
</dbReference>
<dbReference type="SMART" id="SM00220">
    <property type="entry name" value="S_TKc"/>
    <property type="match status" value="1"/>
</dbReference>
<dbReference type="InterPro" id="IPR001680">
    <property type="entry name" value="WD40_rpt"/>
</dbReference>
<reference evidence="12" key="1">
    <citation type="submission" date="2023-06" db="EMBL/GenBank/DDBJ databases">
        <authorList>
            <person name="Delattre M."/>
        </authorList>
    </citation>
    <scope>NUCLEOTIDE SEQUENCE</scope>
    <source>
        <strain evidence="12">AF72</strain>
    </source>
</reference>
<organism evidence="12 13">
    <name type="scientific">Mesorhabditis spiculigera</name>
    <dbReference type="NCBI Taxonomy" id="96644"/>
    <lineage>
        <taxon>Eukaryota</taxon>
        <taxon>Metazoa</taxon>
        <taxon>Ecdysozoa</taxon>
        <taxon>Nematoda</taxon>
        <taxon>Chromadorea</taxon>
        <taxon>Rhabditida</taxon>
        <taxon>Rhabditina</taxon>
        <taxon>Rhabditomorpha</taxon>
        <taxon>Rhabditoidea</taxon>
        <taxon>Rhabditidae</taxon>
        <taxon>Mesorhabditinae</taxon>
        <taxon>Mesorhabditis</taxon>
    </lineage>
</organism>
<dbReference type="InterPro" id="IPR015943">
    <property type="entry name" value="WD40/YVTN_repeat-like_dom_sf"/>
</dbReference>
<dbReference type="GO" id="GO:0045324">
    <property type="term" value="P:late endosome to vacuole transport"/>
    <property type="evidence" value="ECO:0007669"/>
    <property type="project" value="InterPro"/>
</dbReference>
<dbReference type="InterPro" id="IPR016024">
    <property type="entry name" value="ARM-type_fold"/>
</dbReference>
<dbReference type="PROSITE" id="PS50294">
    <property type="entry name" value="WD_REPEATS_REGION"/>
    <property type="match status" value="2"/>
</dbReference>
<gene>
    <name evidence="12" type="ORF">MSPICULIGERA_LOCUS19755</name>
</gene>
<keyword evidence="8" id="KW-0418">Kinase</keyword>
<dbReference type="Pfam" id="PF00069">
    <property type="entry name" value="Pkinase"/>
    <property type="match status" value="1"/>
</dbReference>
<evidence type="ECO:0000256" key="9">
    <source>
        <dbReference type="ARBA" id="ARBA00022840"/>
    </source>
</evidence>
<dbReference type="PROSITE" id="PS00108">
    <property type="entry name" value="PROTEIN_KINASE_ST"/>
    <property type="match status" value="1"/>
</dbReference>
<evidence type="ECO:0000256" key="10">
    <source>
        <dbReference type="PROSITE-ProRule" id="PRU00221"/>
    </source>
</evidence>
<dbReference type="GO" id="GO:0005776">
    <property type="term" value="C:autophagosome"/>
    <property type="evidence" value="ECO:0007669"/>
    <property type="project" value="UniProtKB-SubCell"/>
</dbReference>
<evidence type="ECO:0000256" key="5">
    <source>
        <dbReference type="ARBA" id="ARBA00022679"/>
    </source>
</evidence>
<dbReference type="EC" id="2.7.11.1" evidence="2"/>
<comment type="subcellular location">
    <subcellularLocation>
        <location evidence="1">Cytoplasmic vesicle</location>
        <location evidence="1">Autophagosome</location>
    </subcellularLocation>
</comment>
<feature type="domain" description="Protein kinase" evidence="11">
    <location>
        <begin position="27"/>
        <end position="322"/>
    </location>
</feature>
<feature type="non-terminal residue" evidence="12">
    <location>
        <position position="1"/>
    </location>
</feature>
<dbReference type="InterPro" id="IPR045162">
    <property type="entry name" value="Vps15-like"/>
</dbReference>
<dbReference type="GO" id="GO:0034271">
    <property type="term" value="C:phosphatidylinositol 3-kinase complex, class III, type I"/>
    <property type="evidence" value="ECO:0007669"/>
    <property type="project" value="TreeGrafter"/>
</dbReference>
<evidence type="ECO:0000256" key="4">
    <source>
        <dbReference type="ARBA" id="ARBA00022574"/>
    </source>
</evidence>
<dbReference type="InterPro" id="IPR000719">
    <property type="entry name" value="Prot_kinase_dom"/>
</dbReference>
<dbReference type="GO" id="GO:0034272">
    <property type="term" value="C:phosphatidylinositol 3-kinase complex, class III, type II"/>
    <property type="evidence" value="ECO:0007669"/>
    <property type="project" value="TreeGrafter"/>
</dbReference>
<keyword evidence="4 10" id="KW-0853">WD repeat</keyword>
<keyword evidence="5" id="KW-0808">Transferase</keyword>
<dbReference type="GO" id="GO:0006623">
    <property type="term" value="P:protein targeting to vacuole"/>
    <property type="evidence" value="ECO:0007669"/>
    <property type="project" value="TreeGrafter"/>
</dbReference>
<keyword evidence="13" id="KW-1185">Reference proteome</keyword>
<dbReference type="PANTHER" id="PTHR17583">
    <property type="entry name" value="PHOSPHOINOSITIDE 3-KINASE REGULATORY SUBUNIT 4"/>
    <property type="match status" value="1"/>
</dbReference>
<dbReference type="SMART" id="SM00320">
    <property type="entry name" value="WD40"/>
    <property type="match status" value="3"/>
</dbReference>
<protein>
    <recommendedName>
        <fullName evidence="2">non-specific serine/threonine protein kinase</fullName>
        <ecNumber evidence="2">2.7.11.1</ecNumber>
    </recommendedName>
</protein>
<evidence type="ECO:0000259" key="11">
    <source>
        <dbReference type="PROSITE" id="PS50011"/>
    </source>
</evidence>
<feature type="repeat" description="WD" evidence="10">
    <location>
        <begin position="750"/>
        <end position="784"/>
    </location>
</feature>
<dbReference type="PROSITE" id="PS50082">
    <property type="entry name" value="WD_REPEATS_2"/>
    <property type="match status" value="2"/>
</dbReference>
<dbReference type="Gene3D" id="1.25.10.10">
    <property type="entry name" value="Leucine-rich Repeat Variant"/>
    <property type="match status" value="1"/>
</dbReference>
<dbReference type="PANTHER" id="PTHR17583:SF0">
    <property type="entry name" value="PHOSPHOINOSITIDE 3-KINASE REGULATORY SUBUNIT 4"/>
    <property type="match status" value="1"/>
</dbReference>
<dbReference type="GO" id="GO:0005770">
    <property type="term" value="C:late endosome"/>
    <property type="evidence" value="ECO:0007669"/>
    <property type="project" value="TreeGrafter"/>
</dbReference>
<dbReference type="Proteomes" id="UP001177023">
    <property type="component" value="Unassembled WGS sequence"/>
</dbReference>
<evidence type="ECO:0000256" key="6">
    <source>
        <dbReference type="ARBA" id="ARBA00022737"/>
    </source>
</evidence>
<dbReference type="GO" id="GO:0005524">
    <property type="term" value="F:ATP binding"/>
    <property type="evidence" value="ECO:0007669"/>
    <property type="project" value="UniProtKB-KW"/>
</dbReference>
<evidence type="ECO:0000313" key="12">
    <source>
        <dbReference type="EMBL" id="CAJ0581598.1"/>
    </source>
</evidence>
<dbReference type="Gene3D" id="2.130.10.10">
    <property type="entry name" value="YVTN repeat-like/Quinoprotein amine dehydrogenase"/>
    <property type="match status" value="2"/>
</dbReference>
<dbReference type="SUPFAM" id="SSF50978">
    <property type="entry name" value="WD40 repeat-like"/>
    <property type="match status" value="1"/>
</dbReference>
<dbReference type="EMBL" id="CATQJA010002663">
    <property type="protein sequence ID" value="CAJ0581598.1"/>
    <property type="molecule type" value="Genomic_DNA"/>
</dbReference>
<dbReference type="InterPro" id="IPR008271">
    <property type="entry name" value="Ser/Thr_kinase_AS"/>
</dbReference>
<keyword evidence="9" id="KW-0067">ATP-binding</keyword>
<dbReference type="Gene3D" id="1.10.510.10">
    <property type="entry name" value="Transferase(Phosphotransferase) domain 1"/>
    <property type="match status" value="1"/>
</dbReference>
<dbReference type="SUPFAM" id="SSF56112">
    <property type="entry name" value="Protein kinase-like (PK-like)"/>
    <property type="match status" value="1"/>
</dbReference>
<keyword evidence="6" id="KW-0677">Repeat</keyword>
<accession>A0AA36G861</accession>
<dbReference type="PROSITE" id="PS50011">
    <property type="entry name" value="PROTEIN_KINASE_DOM"/>
    <property type="match status" value="1"/>
</dbReference>
<dbReference type="Pfam" id="PF00400">
    <property type="entry name" value="WD40"/>
    <property type="match status" value="2"/>
</dbReference>
<dbReference type="InterPro" id="IPR036322">
    <property type="entry name" value="WD40_repeat_dom_sf"/>
</dbReference>
<dbReference type="GO" id="GO:0071561">
    <property type="term" value="C:nucleus-vacuole junction"/>
    <property type="evidence" value="ECO:0007669"/>
    <property type="project" value="TreeGrafter"/>
</dbReference>
<proteinExistence type="predicted"/>
<keyword evidence="7" id="KW-0547">Nucleotide-binding</keyword>
<dbReference type="InterPro" id="IPR011009">
    <property type="entry name" value="Kinase-like_dom_sf"/>
</dbReference>
<evidence type="ECO:0000256" key="3">
    <source>
        <dbReference type="ARBA" id="ARBA00022527"/>
    </source>
</evidence>
<dbReference type="InterPro" id="IPR011989">
    <property type="entry name" value="ARM-like"/>
</dbReference>
<dbReference type="Pfam" id="PF22956">
    <property type="entry name" value="VPS15-like_hel"/>
    <property type="match status" value="1"/>
</dbReference>
<comment type="caution">
    <text evidence="12">The sequence shown here is derived from an EMBL/GenBank/DDBJ whole genome shotgun (WGS) entry which is preliminary data.</text>
</comment>
<keyword evidence="3" id="KW-0723">Serine/threonine-protein kinase</keyword>
<dbReference type="AlphaFoldDB" id="A0AA36G861"/>
<sequence>MGNSLSATTQAEIMPVEAYVADIVEPGSDIESLGSTRFMKVARGRTSEGLRVLKVFVFPANLDLSMLDVDCAAIISIKERLADAANCCAFQRVLKRNRYAVGIRHFHRYSLFDRLSTRPFVVETERLWYMYQLFKALVQCEERNVCHGDIKSQNILLSSSNWLQLADFASFKPTYLPLDNPSNYTYFFDTSRRQTCCMAPERLMSPVSPALRPLLRILLAQQPSLRPSAQIILAEFSHLFPSIFGDFIYNYLNIFRQKEVHAATVETEASVRGRAIHSITQLLAAVEPQTHEEAATFMEYLLPKYDAIANETRTDSMAHMALAVCLGRIAETAHRYMIASRSLQSTAVDDEVSGAEPANEGTRHEKEATALFKAISGIFVHLCARGNEIKQCLVDRESLQKLHRFAVAVQGADQGFPLDHMVTFFNIREDWRLRAVFFDSLPHCVFNKKNVEALRSLFEQGIIEFEEMVVVKAINCIVHLTRVDLLEKETVNELFPRLAPFLAHPNDWIRAGVVDLIVVLNTKLTLPEMHWRVVPKIEEYLTRKLVKLNNKKAILSHLKEPIPRQVWAQIMDFDENRMKLFCETLETMSLQKIVGPPKTARLEGGIRRIVDSLADNETRLKFLANFRSIFPKLAESKAASSMQTTVTHNNGVVDLTSDAFTRVAKYEHVLGDNSQVIVDPKRSELLHPDAAQMSTSNSQIMRTSACGAALRELLVHKNDEFRKTTGRPRPGLNAREWHTAPNQGKQVAHLHEHTARVTALSLNPAGDRFASTSADGTIKIWNVDKYSGTGPVAPKSEGTCVYSKAHAITDAGWACDGQLLCFATCEPENDRSQGRLFWADVSGGSVIKVSGKVDFDSTVGAPSQIFAQGQLAHVRTHHGYFFLFDYRLPKESSLGRHVVWRRQFSANHGLATSFAVDPARENWMVVSGTNSVLSLWDLRYPLEVASFPTQEKKIALGLWAMPERMRRETNSANSTEVFAAYVGRSCVDSYEIHSGTRKRVLWPSLKEVHNYESGGRDLDDDRLALTTAMTFASGSGFVYSGDSLGALRRWNLSNASGCEYLSGPYRPSGEFVRQRIAYDSKIVGEEERYFEKALPVDRQSIDRVHSPLDTKVTLSHRTSITTLCTLPHNLLASADHDGIIKIWK</sequence>
<evidence type="ECO:0000313" key="13">
    <source>
        <dbReference type="Proteomes" id="UP001177023"/>
    </source>
</evidence>
<evidence type="ECO:0000256" key="8">
    <source>
        <dbReference type="ARBA" id="ARBA00022777"/>
    </source>
</evidence>
<evidence type="ECO:0000256" key="1">
    <source>
        <dbReference type="ARBA" id="ARBA00004419"/>
    </source>
</evidence>
<dbReference type="GO" id="GO:0016236">
    <property type="term" value="P:macroautophagy"/>
    <property type="evidence" value="ECO:0007669"/>
    <property type="project" value="InterPro"/>
</dbReference>
<dbReference type="SUPFAM" id="SSF48371">
    <property type="entry name" value="ARM repeat"/>
    <property type="match status" value="1"/>
</dbReference>
<name>A0AA36G861_9BILA</name>
<feature type="repeat" description="WD" evidence="10">
    <location>
        <begin position="1113"/>
        <end position="1144"/>
    </location>
</feature>
<evidence type="ECO:0000256" key="7">
    <source>
        <dbReference type="ARBA" id="ARBA00022741"/>
    </source>
</evidence>
<dbReference type="GO" id="GO:0004674">
    <property type="term" value="F:protein serine/threonine kinase activity"/>
    <property type="evidence" value="ECO:0007669"/>
    <property type="project" value="UniProtKB-KW"/>
</dbReference>
<evidence type="ECO:0000256" key="2">
    <source>
        <dbReference type="ARBA" id="ARBA00012513"/>
    </source>
</evidence>